<evidence type="ECO:0000313" key="3">
    <source>
        <dbReference type="Proteomes" id="UP000291343"/>
    </source>
</evidence>
<dbReference type="NCBIfam" id="TIGR00685">
    <property type="entry name" value="T6PP"/>
    <property type="match status" value="1"/>
</dbReference>
<reference evidence="2 3" key="1">
    <citation type="journal article" date="2017" name="Gigascience">
        <title>Genome sequence of the small brown planthopper, Laodelphax striatellus.</title>
        <authorList>
            <person name="Zhu J."/>
            <person name="Jiang F."/>
            <person name="Wang X."/>
            <person name="Yang P."/>
            <person name="Bao Y."/>
            <person name="Zhao W."/>
            <person name="Wang W."/>
            <person name="Lu H."/>
            <person name="Wang Q."/>
            <person name="Cui N."/>
            <person name="Li J."/>
            <person name="Chen X."/>
            <person name="Luo L."/>
            <person name="Yu J."/>
            <person name="Kang L."/>
            <person name="Cui F."/>
        </authorList>
    </citation>
    <scope>NUCLEOTIDE SEQUENCE [LARGE SCALE GENOMIC DNA]</scope>
    <source>
        <strain evidence="2">Lst14</strain>
    </source>
</reference>
<organism evidence="2 3">
    <name type="scientific">Laodelphax striatellus</name>
    <name type="common">Small brown planthopper</name>
    <name type="synonym">Delphax striatella</name>
    <dbReference type="NCBI Taxonomy" id="195883"/>
    <lineage>
        <taxon>Eukaryota</taxon>
        <taxon>Metazoa</taxon>
        <taxon>Ecdysozoa</taxon>
        <taxon>Arthropoda</taxon>
        <taxon>Hexapoda</taxon>
        <taxon>Insecta</taxon>
        <taxon>Pterygota</taxon>
        <taxon>Neoptera</taxon>
        <taxon>Paraneoptera</taxon>
        <taxon>Hemiptera</taxon>
        <taxon>Auchenorrhyncha</taxon>
        <taxon>Fulgoroidea</taxon>
        <taxon>Delphacidae</taxon>
        <taxon>Criomorphinae</taxon>
        <taxon>Laodelphax</taxon>
    </lineage>
</organism>
<dbReference type="Gene3D" id="3.40.50.1000">
    <property type="entry name" value="HAD superfamily/HAD-like"/>
    <property type="match status" value="1"/>
</dbReference>
<gene>
    <name evidence="2" type="ORF">LSTR_LSTR017042</name>
</gene>
<dbReference type="InterPro" id="IPR003337">
    <property type="entry name" value="Trehalose_PPase"/>
</dbReference>
<evidence type="ECO:0000313" key="2">
    <source>
        <dbReference type="EMBL" id="RZF34027.1"/>
    </source>
</evidence>
<dbReference type="SMR" id="A0A482WKH2"/>
<comment type="caution">
    <text evidence="2">The sequence shown here is derived from an EMBL/GenBank/DDBJ whole genome shotgun (WGS) entry which is preliminary data.</text>
</comment>
<dbReference type="InterPro" id="IPR036412">
    <property type="entry name" value="HAD-like_sf"/>
</dbReference>
<dbReference type="SUPFAM" id="SSF56784">
    <property type="entry name" value="HAD-like"/>
    <property type="match status" value="1"/>
</dbReference>
<evidence type="ECO:0000256" key="1">
    <source>
        <dbReference type="ARBA" id="ARBA00005409"/>
    </source>
</evidence>
<protein>
    <submittedName>
        <fullName evidence="2">Uncharacterized protein</fullName>
    </submittedName>
</protein>
<dbReference type="GO" id="GO:0003825">
    <property type="term" value="F:alpha,alpha-trehalose-phosphate synthase (UDP-forming) activity"/>
    <property type="evidence" value="ECO:0007669"/>
    <property type="project" value="TreeGrafter"/>
</dbReference>
<dbReference type="EMBL" id="QKKF02032956">
    <property type="protein sequence ID" value="RZF34027.1"/>
    <property type="molecule type" value="Genomic_DNA"/>
</dbReference>
<dbReference type="InterPro" id="IPR001830">
    <property type="entry name" value="Glyco_trans_20"/>
</dbReference>
<dbReference type="Gene3D" id="3.40.50.2000">
    <property type="entry name" value="Glycogen Phosphorylase B"/>
    <property type="match status" value="2"/>
</dbReference>
<dbReference type="STRING" id="195883.A0A482WKH2"/>
<sequence>MPDRASFNREHWKIYASVNEAFANKVVEVLERVTVDDARPVCIWIHDYHMLLVGNFIRAAAHERNLNIKLGFFMHCTFPPWDIFKILPWSDEVLQSLLESDLVAFNIHAYCLNFVDCCQRCLGCRVDRDKLLVENGSRTVCVRAMPIGIPFKEVEQQLKMLPPNGSNEIKEIVCVDRLDFIKGIIHRLYAYETFLQKYPEFHEKVFLLQITIPCRSDLDVFKSLKIEIDQQVGRINGLFATTKWTPIQYIYGMVDQVILFKNLRDASVAMITPLRDGMNMSAKLFVACQINSPPGVLILSKFAGTADTMVEALQCNPYEKFGVADLLYRALTMPNDEREARMMSLRKREMQNDSVHWSRSFLEAIESLVEKEGSVFEYPAMKPLDINDFNDYLPKYIMKAEKLALIAEYDGTLVPSNASLSSGIPSNTHEMLKRLSERQDLNICVISGRTAQALKDNIGIEKLIYAGNHGLEILYPDGSRFSYPMPDEFKDRCSDLLQSLQELTSKESAWVENQGAIVTLHLSPIPKPLRPDFIRQARGLIEKVGFHARICDDFIEATPPVAWNASQAVICIMRTVYGLDWSERVGMILVGDSLSDEEAFEKLRGVAATFSVVSSVRSKTAAERRLYSIESVHTLLSWIDDYLQRKLNGSVAVPNFLK</sequence>
<dbReference type="PANTHER" id="PTHR10788:SF106">
    <property type="entry name" value="BCDNA.GH08860"/>
    <property type="match status" value="1"/>
</dbReference>
<comment type="similarity">
    <text evidence="1">In the N-terminal section; belongs to the glycosyltransferase 20 family.</text>
</comment>
<dbReference type="PANTHER" id="PTHR10788">
    <property type="entry name" value="TREHALOSE-6-PHOSPHATE SYNTHASE"/>
    <property type="match status" value="1"/>
</dbReference>
<dbReference type="CDD" id="cd03788">
    <property type="entry name" value="GT20_TPS"/>
    <property type="match status" value="1"/>
</dbReference>
<dbReference type="GO" id="GO:0005992">
    <property type="term" value="P:trehalose biosynthetic process"/>
    <property type="evidence" value="ECO:0007669"/>
    <property type="project" value="InterPro"/>
</dbReference>
<dbReference type="Pfam" id="PF02358">
    <property type="entry name" value="Trehalose_PPase"/>
    <property type="match status" value="1"/>
</dbReference>
<dbReference type="GO" id="GO:0005829">
    <property type="term" value="C:cytosol"/>
    <property type="evidence" value="ECO:0007669"/>
    <property type="project" value="TreeGrafter"/>
</dbReference>
<dbReference type="Proteomes" id="UP000291343">
    <property type="component" value="Unassembled WGS sequence"/>
</dbReference>
<name>A0A482WKH2_LAOST</name>
<dbReference type="OrthoDB" id="755951at2759"/>
<dbReference type="GO" id="GO:0004805">
    <property type="term" value="F:trehalose-phosphatase activity"/>
    <property type="evidence" value="ECO:0007669"/>
    <property type="project" value="TreeGrafter"/>
</dbReference>
<dbReference type="SUPFAM" id="SSF53756">
    <property type="entry name" value="UDP-Glycosyltransferase/glycogen phosphorylase"/>
    <property type="match status" value="1"/>
</dbReference>
<accession>A0A482WKH2</accession>
<keyword evidence="3" id="KW-1185">Reference proteome</keyword>
<dbReference type="AlphaFoldDB" id="A0A482WKH2"/>
<dbReference type="Pfam" id="PF00982">
    <property type="entry name" value="Glyco_transf_20"/>
    <property type="match status" value="1"/>
</dbReference>
<dbReference type="InterPro" id="IPR023214">
    <property type="entry name" value="HAD_sf"/>
</dbReference>
<dbReference type="Gene3D" id="3.30.70.1020">
    <property type="entry name" value="Trehalose-6-phosphate phosphatase related protein, domain 2"/>
    <property type="match status" value="1"/>
</dbReference>
<dbReference type="InParanoid" id="A0A482WKH2"/>
<proteinExistence type="inferred from homology"/>